<gene>
    <name evidence="1" type="ORF">CK501_14675</name>
</gene>
<organism evidence="1 2">
    <name type="scientific">Halovibrio salipaludis</name>
    <dbReference type="NCBI Taxonomy" id="2032626"/>
    <lineage>
        <taxon>Bacteria</taxon>
        <taxon>Pseudomonadati</taxon>
        <taxon>Pseudomonadota</taxon>
        <taxon>Gammaproteobacteria</taxon>
        <taxon>Oceanospirillales</taxon>
        <taxon>Halomonadaceae</taxon>
        <taxon>Halovibrio</taxon>
    </lineage>
</organism>
<reference evidence="1 2" key="1">
    <citation type="submission" date="2017-08" db="EMBL/GenBank/DDBJ databases">
        <title>Halovibrio sewagensis sp. nov., isolated from wastewater of high salinity.</title>
        <authorList>
            <person name="Dong X."/>
            <person name="Zhang G."/>
        </authorList>
    </citation>
    <scope>NUCLEOTIDE SEQUENCE [LARGE SCALE GENOMIC DNA]</scope>
    <source>
        <strain evidence="1 2">YL5-2</strain>
    </source>
</reference>
<proteinExistence type="predicted"/>
<dbReference type="OrthoDB" id="7060761at2"/>
<protein>
    <submittedName>
        <fullName evidence="1">Uncharacterized protein</fullName>
    </submittedName>
</protein>
<dbReference type="AlphaFoldDB" id="A0A2A2EWA7"/>
<evidence type="ECO:0000313" key="1">
    <source>
        <dbReference type="EMBL" id="PAU77701.1"/>
    </source>
</evidence>
<comment type="caution">
    <text evidence="1">The sequence shown here is derived from an EMBL/GenBank/DDBJ whole genome shotgun (WGS) entry which is preliminary data.</text>
</comment>
<keyword evidence="2" id="KW-1185">Reference proteome</keyword>
<dbReference type="Proteomes" id="UP000218896">
    <property type="component" value="Unassembled WGS sequence"/>
</dbReference>
<dbReference type="EMBL" id="NSKD01000009">
    <property type="protein sequence ID" value="PAU77701.1"/>
    <property type="molecule type" value="Genomic_DNA"/>
</dbReference>
<dbReference type="RefSeq" id="WP_095618500.1">
    <property type="nucleotide sequence ID" value="NZ_NSKD01000009.1"/>
</dbReference>
<name>A0A2A2EWA7_9GAMM</name>
<evidence type="ECO:0000313" key="2">
    <source>
        <dbReference type="Proteomes" id="UP000218896"/>
    </source>
</evidence>
<sequence length="209" mass="23612">MNPQGYGYPYGNGVPVNRLIGDSNPADRFKVNEWLEGADKAQCQWAINYLWGKVSDRTPDAHFLDWSEQQYPALVEWLLCGEGNQFDGIWFPFTVNLIRRDGATLFAKARNAWNQKVNRERKAAEAASTVVLDPKTKQKLHKLASEHGVSEEEYLSILVDLVSERRNANKNIAQQRKKIKRAVIGSDIGFSDVVEEDKKEGIQGYTGAL</sequence>
<accession>A0A2A2EWA7</accession>